<dbReference type="AlphaFoldDB" id="A0A7X0EQS0"/>
<sequence length="283" mass="32697">MKIDFLVPGINKCGTTTLCYLLGQHPQIFIPEMKEPHHFNRPDVVEHRAAYEGLFAPASSGQLLGEGSQMYSTLEFAELVCERLKQENPQMKFIFSVRNPLKRIESSYREFHHSGPHYAVNAPFGLGRAIAELPALLDDSHYWARIQPFREHFSDEQIMVVFLEDLQRDPAIELARCYEFLGVDTAFQNPSAGAQLNSRDEKFYDTRLLRLLRTNRFTGFKLAKISVPRQNELFSRLGLRQKFAKSLQWEDTSKADTVNALRQDVQQFLAFYGKPADYWPEFV</sequence>
<dbReference type="InterPro" id="IPR000863">
    <property type="entry name" value="Sulfotransferase_dom"/>
</dbReference>
<feature type="domain" description="Sulfotransferase" evidence="3">
    <location>
        <begin position="3"/>
        <end position="197"/>
    </location>
</feature>
<keyword evidence="2" id="KW-0325">Glycoprotein</keyword>
<dbReference type="RefSeq" id="WP_184680667.1">
    <property type="nucleotide sequence ID" value="NZ_JACHLL010000001.1"/>
</dbReference>
<evidence type="ECO:0000259" key="3">
    <source>
        <dbReference type="Pfam" id="PF00685"/>
    </source>
</evidence>
<gene>
    <name evidence="4" type="ORF">HNP49_000712</name>
</gene>
<reference evidence="4 5" key="1">
    <citation type="submission" date="2020-08" db="EMBL/GenBank/DDBJ databases">
        <title>Functional genomics of gut bacteria from endangered species of beetles.</title>
        <authorList>
            <person name="Carlos-Shanley C."/>
        </authorList>
    </citation>
    <scope>NUCLEOTIDE SEQUENCE [LARGE SCALE GENOMIC DNA]</scope>
    <source>
        <strain evidence="4 5">S00202</strain>
    </source>
</reference>
<evidence type="ECO:0000256" key="1">
    <source>
        <dbReference type="ARBA" id="ARBA00022679"/>
    </source>
</evidence>
<evidence type="ECO:0000313" key="5">
    <source>
        <dbReference type="Proteomes" id="UP000557193"/>
    </source>
</evidence>
<comment type="caution">
    <text evidence="4">The sequence shown here is derived from an EMBL/GenBank/DDBJ whole genome shotgun (WGS) entry which is preliminary data.</text>
</comment>
<dbReference type="EMBL" id="JACHLL010000001">
    <property type="protein sequence ID" value="MBB6340562.1"/>
    <property type="molecule type" value="Genomic_DNA"/>
</dbReference>
<keyword evidence="1" id="KW-0808">Transferase</keyword>
<dbReference type="SUPFAM" id="SSF52540">
    <property type="entry name" value="P-loop containing nucleoside triphosphate hydrolases"/>
    <property type="match status" value="1"/>
</dbReference>
<protein>
    <recommendedName>
        <fullName evidence="3">Sulfotransferase domain-containing protein</fullName>
    </recommendedName>
</protein>
<dbReference type="Gene3D" id="3.40.50.300">
    <property type="entry name" value="P-loop containing nucleotide triphosphate hydrolases"/>
    <property type="match status" value="1"/>
</dbReference>
<name>A0A7X0EQS0_9PSED</name>
<proteinExistence type="predicted"/>
<dbReference type="PANTHER" id="PTHR10605">
    <property type="entry name" value="HEPARAN SULFATE SULFOTRANSFERASE"/>
    <property type="match status" value="1"/>
</dbReference>
<dbReference type="InterPro" id="IPR037359">
    <property type="entry name" value="NST/OST"/>
</dbReference>
<dbReference type="Proteomes" id="UP000557193">
    <property type="component" value="Unassembled WGS sequence"/>
</dbReference>
<accession>A0A7X0EQS0</accession>
<dbReference type="PANTHER" id="PTHR10605:SF56">
    <property type="entry name" value="BIFUNCTIONAL HEPARAN SULFATE N-DEACETYLASE_N-SULFOTRANSFERASE"/>
    <property type="match status" value="1"/>
</dbReference>
<dbReference type="InterPro" id="IPR027417">
    <property type="entry name" value="P-loop_NTPase"/>
</dbReference>
<evidence type="ECO:0000256" key="2">
    <source>
        <dbReference type="ARBA" id="ARBA00023180"/>
    </source>
</evidence>
<organism evidence="4 5">
    <name type="scientific">Pseudomonas fluvialis</name>
    <dbReference type="NCBI Taxonomy" id="1793966"/>
    <lineage>
        <taxon>Bacteria</taxon>
        <taxon>Pseudomonadati</taxon>
        <taxon>Pseudomonadota</taxon>
        <taxon>Gammaproteobacteria</taxon>
        <taxon>Pseudomonadales</taxon>
        <taxon>Pseudomonadaceae</taxon>
        <taxon>Pseudomonas</taxon>
    </lineage>
</organism>
<evidence type="ECO:0000313" key="4">
    <source>
        <dbReference type="EMBL" id="MBB6340562.1"/>
    </source>
</evidence>
<dbReference type="GO" id="GO:0008146">
    <property type="term" value="F:sulfotransferase activity"/>
    <property type="evidence" value="ECO:0007669"/>
    <property type="project" value="InterPro"/>
</dbReference>
<dbReference type="Pfam" id="PF00685">
    <property type="entry name" value="Sulfotransfer_1"/>
    <property type="match status" value="1"/>
</dbReference>
<keyword evidence="5" id="KW-1185">Reference proteome</keyword>